<evidence type="ECO:0000256" key="6">
    <source>
        <dbReference type="ARBA" id="ARBA00022801"/>
    </source>
</evidence>
<keyword evidence="4 16" id="KW-0479">Metal-binding</keyword>
<dbReference type="PANTHER" id="PTHR31431:SF1">
    <property type="entry name" value="NUCLEOPORIN NUP188"/>
    <property type="match status" value="1"/>
</dbReference>
<evidence type="ECO:0000256" key="7">
    <source>
        <dbReference type="ARBA" id="ARBA00022816"/>
    </source>
</evidence>
<comment type="catalytic activity">
    <reaction evidence="16">
        <text>ITP + H2O = IMP + diphosphate + H(+)</text>
        <dbReference type="Rhea" id="RHEA:29399"/>
        <dbReference type="ChEBI" id="CHEBI:15377"/>
        <dbReference type="ChEBI" id="CHEBI:15378"/>
        <dbReference type="ChEBI" id="CHEBI:33019"/>
        <dbReference type="ChEBI" id="CHEBI:58053"/>
        <dbReference type="ChEBI" id="CHEBI:61402"/>
        <dbReference type="EC" id="3.6.1.66"/>
    </reaction>
</comment>
<dbReference type="Pfam" id="PF21093">
    <property type="entry name" value="Nup188_N-subdom_III"/>
    <property type="match status" value="1"/>
</dbReference>
<accession>A0A0K6FVX6</accession>
<comment type="similarity">
    <text evidence="16 17">Belongs to the HAM1 NTPase family.</text>
</comment>
<gene>
    <name evidence="20" type="ORF">RSOLAG22IIIB_00510</name>
</gene>
<dbReference type="InterPro" id="IPR029001">
    <property type="entry name" value="ITPase-like_fam"/>
</dbReference>
<feature type="binding site" evidence="16">
    <location>
        <begin position="174"/>
        <end position="175"/>
    </location>
    <ligand>
        <name>ITP</name>
        <dbReference type="ChEBI" id="CHEBI:61402"/>
    </ligand>
</feature>
<keyword evidence="13 16" id="KW-0464">Manganese</keyword>
<reference evidence="20 21" key="1">
    <citation type="submission" date="2015-07" db="EMBL/GenBank/DDBJ databases">
        <authorList>
            <person name="Noorani M."/>
        </authorList>
    </citation>
    <scope>NUCLEOTIDE SEQUENCE [LARGE SCALE GENOMIC DNA]</scope>
    <source>
        <strain evidence="20">BBA 69670</strain>
    </source>
</reference>
<comment type="function">
    <text evidence="16">Pyrophosphatase that hydrolyzes non-canonical purine nucleotides such as inosine triphosphate (ITP), deoxyinosine triphosphate (dITP) or xanthosine 5'-triphosphate (XTP) to their respective monophosphate derivatives. The enzyme does not distinguish between the deoxy- and ribose forms. Probably excludes non-canonical purines from RNA and DNA precursor pools, thus preventing their incorporation into RNA and DNA and avoiding chromosomal lesions.</text>
</comment>
<dbReference type="GO" id="GO:0036220">
    <property type="term" value="F:ITP diphosphatase activity"/>
    <property type="evidence" value="ECO:0007669"/>
    <property type="project" value="UniProtKB-UniRule"/>
</dbReference>
<evidence type="ECO:0000313" key="20">
    <source>
        <dbReference type="EMBL" id="CUA70162.1"/>
    </source>
</evidence>
<dbReference type="InterPro" id="IPR027502">
    <property type="entry name" value="ITPase"/>
</dbReference>
<dbReference type="GO" id="GO:0009204">
    <property type="term" value="P:deoxyribonucleoside triphosphate catabolic process"/>
    <property type="evidence" value="ECO:0007669"/>
    <property type="project" value="UniProtKB-UniRule"/>
</dbReference>
<dbReference type="SUPFAM" id="SSF52972">
    <property type="entry name" value="ITPase-like"/>
    <property type="match status" value="1"/>
</dbReference>
<evidence type="ECO:0000256" key="8">
    <source>
        <dbReference type="ARBA" id="ARBA00022842"/>
    </source>
</evidence>
<evidence type="ECO:0000313" key="21">
    <source>
        <dbReference type="Proteomes" id="UP000044841"/>
    </source>
</evidence>
<comment type="subcellular location">
    <subcellularLocation>
        <location evidence="16">Cytoplasm</location>
    </subcellularLocation>
    <subcellularLocation>
        <location evidence="16">Nucleus</location>
    </subcellularLocation>
    <subcellularLocation>
        <location evidence="1">Nucleus</location>
        <location evidence="1">Nuclear pore complex</location>
    </subcellularLocation>
</comment>
<protein>
    <recommendedName>
        <fullName evidence="16">Inosine triphosphate pyrophosphatase</fullName>
        <shortName evidence="16">ITPase</shortName>
        <shortName evidence="16">Inosine triphosphatase</shortName>
        <ecNumber evidence="16">3.6.1.66</ecNumber>
    </recommendedName>
    <alternativeName>
        <fullName evidence="16">Non-canonical purine NTP pyrophosphatase</fullName>
    </alternativeName>
    <alternativeName>
        <fullName evidence="16">Non-standard purine NTP pyrophosphatase</fullName>
    </alternativeName>
    <alternativeName>
        <fullName evidence="16">Nucleoside-triphosphate diphosphatase</fullName>
    </alternativeName>
    <alternativeName>
        <fullName evidence="16">Nucleoside-triphosphate pyrophosphatase</fullName>
        <shortName evidence="16">NTPase</shortName>
    </alternativeName>
    <alternativeName>
        <fullName evidence="16">XTP/dITP diphosphatase</fullName>
    </alternativeName>
</protein>
<dbReference type="GO" id="GO:0044611">
    <property type="term" value="C:nuclear pore inner ring"/>
    <property type="evidence" value="ECO:0007669"/>
    <property type="project" value="TreeGrafter"/>
</dbReference>
<evidence type="ECO:0000256" key="10">
    <source>
        <dbReference type="ARBA" id="ARBA00023010"/>
    </source>
</evidence>
<proteinExistence type="inferred from homology"/>
<comment type="catalytic activity">
    <reaction evidence="16">
        <text>XTP + H2O = XMP + diphosphate + H(+)</text>
        <dbReference type="Rhea" id="RHEA:28610"/>
        <dbReference type="ChEBI" id="CHEBI:15377"/>
        <dbReference type="ChEBI" id="CHEBI:15378"/>
        <dbReference type="ChEBI" id="CHEBI:33019"/>
        <dbReference type="ChEBI" id="CHEBI:57464"/>
        <dbReference type="ChEBI" id="CHEBI:61314"/>
        <dbReference type="EC" id="3.6.1.66"/>
    </reaction>
</comment>
<evidence type="ECO:0000256" key="16">
    <source>
        <dbReference type="HAMAP-Rule" id="MF_03148"/>
    </source>
</evidence>
<comment type="similarity">
    <text evidence="15">Belongs to the Nup188 family.</text>
</comment>
<feature type="binding site" evidence="16">
    <location>
        <position position="69"/>
    </location>
    <ligand>
        <name>Mg(2+)</name>
        <dbReference type="ChEBI" id="CHEBI:18420"/>
    </ligand>
</feature>
<keyword evidence="3 16" id="KW-0963">Cytoplasm</keyword>
<evidence type="ECO:0000259" key="19">
    <source>
        <dbReference type="Pfam" id="PF21093"/>
    </source>
</evidence>
<name>A0A0K6FVX6_9AGAM</name>
<dbReference type="GO" id="GO:0051028">
    <property type="term" value="P:mRNA transport"/>
    <property type="evidence" value="ECO:0007669"/>
    <property type="project" value="UniProtKB-KW"/>
</dbReference>
<evidence type="ECO:0000256" key="12">
    <source>
        <dbReference type="ARBA" id="ARBA00023132"/>
    </source>
</evidence>
<keyword evidence="2" id="KW-0813">Transport</keyword>
<dbReference type="Pfam" id="PF01725">
    <property type="entry name" value="Ham1p_like"/>
    <property type="match status" value="1"/>
</dbReference>
<dbReference type="FunFam" id="3.90.950.10:FF:000009">
    <property type="entry name" value="Inosine triphosphate pyrophosphatase"/>
    <property type="match status" value="1"/>
</dbReference>
<dbReference type="GO" id="GO:0005737">
    <property type="term" value="C:cytoplasm"/>
    <property type="evidence" value="ECO:0007669"/>
    <property type="project" value="UniProtKB-SubCell"/>
</dbReference>
<comment type="catalytic activity">
    <reaction evidence="16">
        <text>dITP + H2O = dIMP + diphosphate + H(+)</text>
        <dbReference type="Rhea" id="RHEA:28342"/>
        <dbReference type="ChEBI" id="CHEBI:15377"/>
        <dbReference type="ChEBI" id="CHEBI:15378"/>
        <dbReference type="ChEBI" id="CHEBI:33019"/>
        <dbReference type="ChEBI" id="CHEBI:61194"/>
        <dbReference type="ChEBI" id="CHEBI:61382"/>
        <dbReference type="EC" id="3.6.1.66"/>
    </reaction>
</comment>
<evidence type="ECO:0000259" key="18">
    <source>
        <dbReference type="Pfam" id="PF10487"/>
    </source>
</evidence>
<evidence type="ECO:0000256" key="1">
    <source>
        <dbReference type="ARBA" id="ARBA00004567"/>
    </source>
</evidence>
<evidence type="ECO:0000256" key="13">
    <source>
        <dbReference type="ARBA" id="ARBA00023211"/>
    </source>
</evidence>
<keyword evidence="14 16" id="KW-0539">Nucleus</keyword>
<feature type="binding site" evidence="16">
    <location>
        <position position="53"/>
    </location>
    <ligand>
        <name>ITP</name>
        <dbReference type="ChEBI" id="CHEBI:61402"/>
    </ligand>
</feature>
<keyword evidence="21" id="KW-1185">Reference proteome</keyword>
<dbReference type="GO" id="GO:0000166">
    <property type="term" value="F:nucleotide binding"/>
    <property type="evidence" value="ECO:0007669"/>
    <property type="project" value="UniProtKB-KW"/>
</dbReference>
<dbReference type="GO" id="GO:0009117">
    <property type="term" value="P:nucleotide metabolic process"/>
    <property type="evidence" value="ECO:0007669"/>
    <property type="project" value="UniProtKB-KW"/>
</dbReference>
<dbReference type="EMBL" id="CYGV01001112">
    <property type="protein sequence ID" value="CUA70162.1"/>
    <property type="molecule type" value="Genomic_DNA"/>
</dbReference>
<evidence type="ECO:0000256" key="11">
    <source>
        <dbReference type="ARBA" id="ARBA00023080"/>
    </source>
</evidence>
<feature type="binding site" evidence="16">
    <location>
        <begin position="69"/>
        <end position="70"/>
    </location>
    <ligand>
        <name>ITP</name>
        <dbReference type="ChEBI" id="CHEBI:61402"/>
    </ligand>
</feature>
<feature type="binding site" evidence="16">
    <location>
        <position position="169"/>
    </location>
    <ligand>
        <name>ITP</name>
        <dbReference type="ChEBI" id="CHEBI:61402"/>
    </ligand>
</feature>
<dbReference type="HAMAP" id="MF_03148">
    <property type="entry name" value="HAM1_NTPase"/>
    <property type="match status" value="1"/>
</dbReference>
<feature type="binding site" evidence="16">
    <location>
        <begin position="145"/>
        <end position="148"/>
    </location>
    <ligand>
        <name>ITP</name>
        <dbReference type="ChEBI" id="CHEBI:61402"/>
    </ligand>
</feature>
<comment type="cofactor">
    <cofactor evidence="16">
        <name>Mg(2+)</name>
        <dbReference type="ChEBI" id="CHEBI:18420"/>
    </cofactor>
    <cofactor evidence="16">
        <name>Mn(2+)</name>
        <dbReference type="ChEBI" id="CHEBI:29035"/>
    </cofactor>
    <text evidence="16">Binds 1 divalent metal cation per subunit; can use either Mg(2+) or Mn(2+).</text>
</comment>
<dbReference type="InterPro" id="IPR048883">
    <property type="entry name" value="Nup188_N-subdom_III"/>
</dbReference>
<keyword evidence="6 16" id="KW-0378">Hydrolase</keyword>
<feature type="domain" description="Nucleoporin Nup188 N-terminal subdomain III" evidence="19">
    <location>
        <begin position="787"/>
        <end position="1210"/>
    </location>
</feature>
<feature type="domain" description="Nucleoporin Nup188 N-terminal" evidence="18">
    <location>
        <begin position="231"/>
        <end position="573"/>
    </location>
</feature>
<dbReference type="InterPro" id="IPR018864">
    <property type="entry name" value="Nucleoporin_Nup188_N"/>
</dbReference>
<dbReference type="InterPro" id="IPR002637">
    <property type="entry name" value="RdgB/HAM1"/>
</dbReference>
<evidence type="ECO:0000256" key="2">
    <source>
        <dbReference type="ARBA" id="ARBA00022448"/>
    </source>
</evidence>
<sequence length="2095" mass="230912">MVGPVLTFVTGNANKLREVEEILASGGVPLTIQSQSIDLPEIQGTATEVSKEKCRRAAEIVGGPCITEDTSLGFVALNGLPGPYIKWFLREVGTEGLNKMLEGFETRAAFAQCNFAYSRGPGFEPIVFEGRTEGKIVPPRGPSKFGWDPVFEPVEGEGKTYAEMSSEAKNKISHRFRSLEKLRKYLEEELNGTNGTMSEGSSSKETSSLILVSYQELHESLLASDGLKNIQSILEARLPQLRKWADPFGKPSPESKKALESGEVKLIDGSKTRVLDEEKEEALKISARFQLDEIEALVLLRSCFAHADPSSLGPDGNGHGAYESELQDALETYYFEQRHHLLRVFLSLLAASVDPDHPFHTPAIGTIQSLMPDYGSFSLDLLNEIDRRVRQPLPPIVISQPLAASRWARQSIREQLCLLEILFAVLWEINPCPSALVLRVFEILFASDFGQTQANANHLMDEEGSQLLADLECFWVLIVLQTIALDDVIGRDTMKDSLLEDPKTLLSLHNLIISSFRTKPRYSPLIMAWGIVLFHFTNIDTPEPKSGPLETFFETIVPPTPAAPLYQQCAEIALGEESGLFPYILQLLNSPALNSSASSRNASAVTTPNSFPYRLAIHYLIIGMTETIQIGQLTDIDPFISVVEALFGSGERNIAASLCHKYWTEDWVASSKRQQLLQVAALRFPVQPHPLVRLLRALSGNGSETTTIVTSSPIRDVCIRHVYHYIAQMNGFAHVIQASDLQGSAYDVRSDMVLSVRAINLPGGTSLPARTTGQMLSIRSPGSPLAVRWSHTYSGWRVLLDILLEHLRGSHDPGSTQAVTRHVHLSLADIGMDDSNLSPLVCDILALFRCVAEGNISFARLLMENISGEIDETDDLSSPDLVQVARIILENCLSQAIPATVKLATNALGILMALLPVYPGRVWPYLRSTQLLFSTSLFASERALGTYPMTTAVVELVGALHNEARVMALRHSSQRVLQHMKSDVLLKGLTFIHNEVWLVYSSWRFVQLSDRFKIGCRVAELYCAILEGSSGSLGDDIFEPLTAFLMDAFLHNATVPCIAPLVSAIANGHELLRSLNQAHRFTEANSLSKLLSAHLKLIDLIITRKSPDSGICLLEQTLFTLHKKRSPIDAIALLVEDKLLPLEAINVLTILVNTPISMISHFSSPRRTTDALLHMVQHPYDDLRVRVAICAFISRCIAVQPVLAKLFVSGGFKVTNDIALGSSASSSLEAGSRLTVLPIALEIISNWELLWDSNPELLSAALEILDSIWERAPEHTSTLEPIRKGTQLWDDLSSLASKELRTPEAGTTITHMTINESVIESDLEGLPTTCYQSVVKAYAVHILSLDIALSPKKDGVPTPSSLAAFEKGCKDIKSLISHAVQCENISDSTNEVRKFLDENIPGFNLDAYRTSRLGTPQPFGDNYLIDLSKVKKSIWHYFESDSGRESWNRELLQQLCQLNIEWSLIDSRTSLTRSWVRLLSAVAPWFRAKPSMRTTLMDCASSVAKLTGDLEQRGEAKESIHTERINVLVALAETIGFSGFTETELTKHFVDFCEHIQLTLINPLFPLLESIQEAPNKGFHRSLLQLVFFTALHAQKLSGSGSKLTAAQRQAITSAITSALDFVINALRINFDTARSSLSQDVDSDMQLLTSTFAQLVKPELLPNSATWLARCQNSDIIRASLELFVRLDLTGQAYPEQYRTNHQALYARSVLDLHTILASYAHSAERLAHENILLAYGSNQLAPALEAGVVDVIQADLPGERSPAHRTWCRMIRITTSLIGHLSYNSHFVDLDVTSFVQLYRRQIMRTLEWSVGDPLTAPLLDEMTHVVELFHAIAEVASRSSGKAGAAAILGKDFVRIAHRLLQHLGYALAHPNHVLGLLEPLTADERALIEADEAANVETSVGIIDPVKRPVLARVGIALFRIVSVTISAVMLYVKADDVIVNLDETEWDHSWEKLQPTVSISIEESSSIGTMIELGRTAIDVLRHLNSFKTPPAPSQGLTTPLLALPKFELKSAQSQVQAALELLLAYSTSQIALWLRDEDSERWEREIKGTVAEDVQTLLGRAVGAVGGKESGGAGLFEVLAGFLEGKLSA</sequence>
<keyword evidence="11 16" id="KW-0546">Nucleotide metabolism</keyword>
<dbReference type="InterPro" id="IPR044840">
    <property type="entry name" value="Nup188"/>
</dbReference>
<evidence type="ECO:0000256" key="3">
    <source>
        <dbReference type="ARBA" id="ARBA00022490"/>
    </source>
</evidence>
<evidence type="ECO:0000256" key="4">
    <source>
        <dbReference type="ARBA" id="ARBA00022723"/>
    </source>
</evidence>
<dbReference type="GO" id="GO:0017056">
    <property type="term" value="F:structural constituent of nuclear pore"/>
    <property type="evidence" value="ECO:0007669"/>
    <property type="project" value="InterPro"/>
</dbReference>
<feature type="binding site" evidence="16">
    <location>
        <position position="41"/>
    </location>
    <ligand>
        <name>Mg(2+)</name>
        <dbReference type="ChEBI" id="CHEBI:18420"/>
    </ligand>
</feature>
<dbReference type="CDD" id="cd00515">
    <property type="entry name" value="HAM1"/>
    <property type="match status" value="1"/>
</dbReference>
<keyword evidence="8 16" id="KW-0460">Magnesium</keyword>
<keyword evidence="7" id="KW-0509">mRNA transport</keyword>
<dbReference type="GO" id="GO:0006405">
    <property type="term" value="P:RNA export from nucleus"/>
    <property type="evidence" value="ECO:0007669"/>
    <property type="project" value="TreeGrafter"/>
</dbReference>
<organism evidence="20 21">
    <name type="scientific">Rhizoctonia solani</name>
    <dbReference type="NCBI Taxonomy" id="456999"/>
    <lineage>
        <taxon>Eukaryota</taxon>
        <taxon>Fungi</taxon>
        <taxon>Dikarya</taxon>
        <taxon>Basidiomycota</taxon>
        <taxon>Agaricomycotina</taxon>
        <taxon>Agaricomycetes</taxon>
        <taxon>Cantharellales</taxon>
        <taxon>Ceratobasidiaceae</taxon>
        <taxon>Rhizoctonia</taxon>
    </lineage>
</organism>
<evidence type="ECO:0000256" key="14">
    <source>
        <dbReference type="ARBA" id="ARBA00023242"/>
    </source>
</evidence>
<keyword evidence="5 16" id="KW-0547">Nucleotide-binding</keyword>
<keyword evidence="9" id="KW-0653">Protein transport</keyword>
<dbReference type="GO" id="GO:0046872">
    <property type="term" value="F:metal ion binding"/>
    <property type="evidence" value="ECO:0007669"/>
    <property type="project" value="UniProtKB-KW"/>
</dbReference>
<dbReference type="Gene3D" id="3.90.950.10">
    <property type="match status" value="1"/>
</dbReference>
<dbReference type="GO" id="GO:0035870">
    <property type="term" value="F:dITP diphosphatase activity"/>
    <property type="evidence" value="ECO:0007669"/>
    <property type="project" value="UniProtKB-UniRule"/>
</dbReference>
<feature type="binding site" evidence="16">
    <location>
        <begin position="10"/>
        <end position="15"/>
    </location>
    <ligand>
        <name>ITP</name>
        <dbReference type="ChEBI" id="CHEBI:61402"/>
    </ligand>
</feature>
<evidence type="ECO:0000256" key="15">
    <source>
        <dbReference type="ARBA" id="ARBA00038387"/>
    </source>
</evidence>
<evidence type="ECO:0000256" key="9">
    <source>
        <dbReference type="ARBA" id="ARBA00022927"/>
    </source>
</evidence>
<dbReference type="GO" id="GO:0036222">
    <property type="term" value="F:XTP diphosphatase activity"/>
    <property type="evidence" value="ECO:0007669"/>
    <property type="project" value="UniProtKB-UniRule"/>
</dbReference>
<dbReference type="EC" id="3.6.1.66" evidence="16"/>
<evidence type="ECO:0000256" key="17">
    <source>
        <dbReference type="RuleBase" id="RU003781"/>
    </source>
</evidence>
<dbReference type="Pfam" id="PF10487">
    <property type="entry name" value="Nup188_N"/>
    <property type="match status" value="1"/>
</dbReference>
<evidence type="ECO:0000256" key="5">
    <source>
        <dbReference type="ARBA" id="ARBA00022741"/>
    </source>
</evidence>
<dbReference type="Proteomes" id="UP000044841">
    <property type="component" value="Unassembled WGS sequence"/>
</dbReference>
<dbReference type="Gene3D" id="1.25.10.70">
    <property type="match status" value="1"/>
</dbReference>
<dbReference type="GO" id="GO:0006606">
    <property type="term" value="P:protein import into nucleus"/>
    <property type="evidence" value="ECO:0007669"/>
    <property type="project" value="TreeGrafter"/>
</dbReference>
<comment type="subunit">
    <text evidence="16">Homodimer.</text>
</comment>
<keyword evidence="12" id="KW-0906">Nuclear pore complex</keyword>
<dbReference type="NCBIfam" id="TIGR00042">
    <property type="entry name" value="RdgB/HAM1 family non-canonical purine NTP pyrophosphatase"/>
    <property type="match status" value="1"/>
</dbReference>
<dbReference type="PANTHER" id="PTHR31431">
    <property type="entry name" value="NUCLEOPORIN NUP188 HOMOLOG"/>
    <property type="match status" value="1"/>
</dbReference>
<keyword evidence="10" id="KW-0811">Translocation</keyword>